<reference evidence="1 2" key="1">
    <citation type="journal article" date="2011" name="Stand. Genomic Sci.">
        <title>Complete genome sequence of Treponema succinifaciens type strain (6091).</title>
        <authorList>
            <person name="Han C."/>
            <person name="Gronow S."/>
            <person name="Teshima H."/>
            <person name="Lapidus A."/>
            <person name="Nolan M."/>
            <person name="Lucas S."/>
            <person name="Hammon N."/>
            <person name="Deshpande S."/>
            <person name="Cheng J.F."/>
            <person name="Zeytun A."/>
            <person name="Tapia R."/>
            <person name="Goodwin L."/>
            <person name="Pitluck S."/>
            <person name="Liolios K."/>
            <person name="Pagani I."/>
            <person name="Ivanova N."/>
            <person name="Mavromatis K."/>
            <person name="Mikhailova N."/>
            <person name="Huntemann M."/>
            <person name="Pati A."/>
            <person name="Chen A."/>
            <person name="Palaniappan K."/>
            <person name="Land M."/>
            <person name="Hauser L."/>
            <person name="Brambilla E.M."/>
            <person name="Rohde M."/>
            <person name="Goker M."/>
            <person name="Woyke T."/>
            <person name="Bristow J."/>
            <person name="Eisen J.A."/>
            <person name="Markowitz V."/>
            <person name="Hugenholtz P."/>
            <person name="Kyrpides N.C."/>
            <person name="Klenk H.P."/>
            <person name="Detter J.C."/>
        </authorList>
    </citation>
    <scope>NUCLEOTIDE SEQUENCE [LARGE SCALE GENOMIC DNA]</scope>
    <source>
        <strain evidence="2">ATCC 33096 / DSM 2489 / 6091</strain>
    </source>
</reference>
<dbReference type="EMBL" id="CP002631">
    <property type="protein sequence ID" value="AEB14131.1"/>
    <property type="molecule type" value="Genomic_DNA"/>
</dbReference>
<dbReference type="eggNOG" id="COG1520">
    <property type="taxonomic scope" value="Bacteria"/>
</dbReference>
<gene>
    <name evidence="1" type="ordered locus">Tresu_1223</name>
</gene>
<dbReference type="Gene3D" id="2.130.10.10">
    <property type="entry name" value="YVTN repeat-like/Quinoprotein amine dehydrogenase"/>
    <property type="match status" value="1"/>
</dbReference>
<name>F2NYB0_TRES6</name>
<dbReference type="InterPro" id="IPR011047">
    <property type="entry name" value="Quinoprotein_ADH-like_sf"/>
</dbReference>
<evidence type="ECO:0000313" key="2">
    <source>
        <dbReference type="Proteomes" id="UP000006852"/>
    </source>
</evidence>
<keyword evidence="2" id="KW-1185">Reference proteome</keyword>
<dbReference type="KEGG" id="tsu:Tresu_1223"/>
<dbReference type="SUPFAM" id="SSF50998">
    <property type="entry name" value="Quinoprotein alcohol dehydrogenase-like"/>
    <property type="match status" value="1"/>
</dbReference>
<evidence type="ECO:0008006" key="3">
    <source>
        <dbReference type="Google" id="ProtNLM"/>
    </source>
</evidence>
<accession>F2NYB0</accession>
<dbReference type="Proteomes" id="UP000006852">
    <property type="component" value="Chromosome"/>
</dbReference>
<proteinExistence type="predicted"/>
<dbReference type="STRING" id="869209.Tresu_1223"/>
<dbReference type="HOGENOM" id="CLU_478112_0_0_12"/>
<dbReference type="AlphaFoldDB" id="F2NYB0"/>
<protein>
    <recommendedName>
        <fullName evidence="3">Pyrrolo-quinoline quinone repeat-containing protein</fullName>
    </recommendedName>
</protein>
<organism evidence="1 2">
    <name type="scientific">Treponema succinifaciens (strain ATCC 33096 / DSM 2489 / 6091)</name>
    <dbReference type="NCBI Taxonomy" id="869209"/>
    <lineage>
        <taxon>Bacteria</taxon>
        <taxon>Pseudomonadati</taxon>
        <taxon>Spirochaetota</taxon>
        <taxon>Spirochaetia</taxon>
        <taxon>Spirochaetales</taxon>
        <taxon>Treponemataceae</taxon>
        <taxon>Treponema</taxon>
    </lineage>
</organism>
<dbReference type="InterPro" id="IPR015943">
    <property type="entry name" value="WD40/YVTN_repeat-like_dom_sf"/>
</dbReference>
<sequence length="577" mass="64982">MKNLSRKIYIMIFFIVKILLLSAQNSFTSQEIDFTNEKPSFVSVLGGNILCQPVKTSYGYIAAGDGKQILGFSKLGKLLWQRAAPGRLKPFVTEGPADLIYGATTDSTLFMMNSSGLVLWTQKSDFSIEEAPLCGKDGRIFIRGINGISCYGLKGVKRWQIETEEQNISIPLVALNDGTILAFLSRTHDGKSIAKRISPFGIEKEEIIFAGQVLQAVSCKEGVALAFSDGSIGLCSVNENGSYSKWTFLKKDSGAAKLSEFSGKLAAIYKNSVYYLNEKTGGKISEFQNGVQNFFYSEHTSQGLVICGAYNGVCYKEDGTISWKAKFSPQKKWNFVFASDSGYLIFCMSNWALEAFQTRLNFSKSQDSFIEKKVSPYSYKYSGIKSDDFSGRAINENLESQMKEKFSQGNFGTEEENWNSLIQSEIDFLYNDWTKTENLFYNEKPYFKRNIEYCQKLIELESESGIYFGKLSSLLKKTSDTSLLLCLVRAAGKSSFDPQGELLSSIEIILKTKTSKNDKKLLQEIADSTYEICRFMGRPSFFRKGQEILKYMLYPQFDKETKDYALKTLDKIIEAQL</sequence>
<reference evidence="2" key="2">
    <citation type="submission" date="2011-04" db="EMBL/GenBank/DDBJ databases">
        <title>The complete genome of chromosome of Treponema succinifaciens DSM 2489.</title>
        <authorList>
            <person name="Lucas S."/>
            <person name="Copeland A."/>
            <person name="Lapidus A."/>
            <person name="Bruce D."/>
            <person name="Goodwin L."/>
            <person name="Pitluck S."/>
            <person name="Peters L."/>
            <person name="Kyrpides N."/>
            <person name="Mavromatis K."/>
            <person name="Ivanova N."/>
            <person name="Ovchinnikova G."/>
            <person name="Teshima H."/>
            <person name="Detter J.C."/>
            <person name="Tapia R."/>
            <person name="Han C."/>
            <person name="Land M."/>
            <person name="Hauser L."/>
            <person name="Markowitz V."/>
            <person name="Cheng J.-F."/>
            <person name="Hugenholtz P."/>
            <person name="Woyke T."/>
            <person name="Wu D."/>
            <person name="Gronow S."/>
            <person name="Wellnitz S."/>
            <person name="Brambilla E."/>
            <person name="Klenk H.-P."/>
            <person name="Eisen J.A."/>
        </authorList>
    </citation>
    <scope>NUCLEOTIDE SEQUENCE [LARGE SCALE GENOMIC DNA]</scope>
    <source>
        <strain evidence="2">ATCC 33096 / DSM 2489 / 6091</strain>
    </source>
</reference>
<evidence type="ECO:0000313" key="1">
    <source>
        <dbReference type="EMBL" id="AEB14131.1"/>
    </source>
</evidence>